<dbReference type="EMBL" id="CP115541">
    <property type="protein sequence ID" value="WNH51574.1"/>
    <property type="molecule type" value="Genomic_DNA"/>
</dbReference>
<organism evidence="6 7">
    <name type="scientific">Stenotrophomonas oahuensis</name>
    <dbReference type="NCBI Taxonomy" id="3003271"/>
    <lineage>
        <taxon>Bacteria</taxon>
        <taxon>Pseudomonadati</taxon>
        <taxon>Pseudomonadota</taxon>
        <taxon>Gammaproteobacteria</taxon>
        <taxon>Lysobacterales</taxon>
        <taxon>Lysobacteraceae</taxon>
        <taxon>Stenotrophomonas</taxon>
    </lineage>
</organism>
<accession>A0ABY9YL21</accession>
<dbReference type="Pfam" id="PF13657">
    <property type="entry name" value="Couple_hipA"/>
    <property type="match status" value="1"/>
</dbReference>
<keyword evidence="3" id="KW-0418">Kinase</keyword>
<reference evidence="6 7" key="1">
    <citation type="submission" date="2022-12" db="EMBL/GenBank/DDBJ databases">
        <title>Two new species, Stenotrophomonas aracearum and Stenotrophomonas oahuensis, isolated from Anthurium (Araceae family) in Hawaii.</title>
        <authorList>
            <person name="Chunag S.C."/>
            <person name="Dobhal S."/>
            <person name="Alvarez A."/>
            <person name="Arif M."/>
        </authorList>
    </citation>
    <scope>NUCLEOTIDE SEQUENCE [LARGE SCALE GENOMIC DNA]</scope>
    <source>
        <strain evidence="6 7">A5586</strain>
    </source>
</reference>
<evidence type="ECO:0000313" key="6">
    <source>
        <dbReference type="EMBL" id="WNH51574.1"/>
    </source>
</evidence>
<comment type="similarity">
    <text evidence="1">Belongs to the HipA Ser/Thr kinase family.</text>
</comment>
<dbReference type="Gene3D" id="1.10.1070.20">
    <property type="match status" value="1"/>
</dbReference>
<evidence type="ECO:0000259" key="5">
    <source>
        <dbReference type="Pfam" id="PF13657"/>
    </source>
</evidence>
<dbReference type="PANTHER" id="PTHR37419">
    <property type="entry name" value="SERINE/THREONINE-PROTEIN KINASE TOXIN HIPA"/>
    <property type="match status" value="1"/>
</dbReference>
<keyword evidence="2" id="KW-0808">Transferase</keyword>
<dbReference type="InterPro" id="IPR012893">
    <property type="entry name" value="HipA-like_C"/>
</dbReference>
<dbReference type="RefSeq" id="WP_311190814.1">
    <property type="nucleotide sequence ID" value="NZ_CP115541.1"/>
</dbReference>
<evidence type="ECO:0000256" key="2">
    <source>
        <dbReference type="ARBA" id="ARBA00022679"/>
    </source>
</evidence>
<proteinExistence type="inferred from homology"/>
<dbReference type="Pfam" id="PF07804">
    <property type="entry name" value="HipA_C"/>
    <property type="match status" value="1"/>
</dbReference>
<dbReference type="InterPro" id="IPR052028">
    <property type="entry name" value="HipA_Ser/Thr_kinase"/>
</dbReference>
<evidence type="ECO:0000256" key="3">
    <source>
        <dbReference type="ARBA" id="ARBA00022777"/>
    </source>
</evidence>
<dbReference type="InterPro" id="IPR017508">
    <property type="entry name" value="HipA_N1"/>
</dbReference>
<dbReference type="Proteomes" id="UP001302072">
    <property type="component" value="Chromosome"/>
</dbReference>
<sequence length="409" mass="46129">MKIKDLRVVTPTGEAGHLLRQAQYVFSYTTTERGNEASLTMPIRARSYVSNPLMPAFSMNLPEGYLLDLIRRRIAKHERINDMRLLAITGRRQIGRLQFLQPGEQWHEPPPQVGLEQLLHEPASQGLFEFLVETYFDSGISGVQPKVMIPDADTALPERLEADLIVKAGADDYPWLSQNEFLCMDAARRAGLDVPDFWLSDDAQLFILRRFDLVPERLGFEDMAVLMAKPRDAQGNYKYQGSYEATARYISAFSGNARLANLEAFFASVTLSVMVRNGDAHLKNFGLLYRDPSAGEARLAPIYDVVTTTIYPYYNQRTGTERVDRTMALKLFSGAKDRHYPSREDLLLFGRSVCEVENPELIIDRIATAMSETLQAHASRLEGKYGKRLVAEWEAGRTSVAASRVHAQS</sequence>
<feature type="domain" description="HipA-like C-terminal" evidence="4">
    <location>
        <begin position="139"/>
        <end position="371"/>
    </location>
</feature>
<dbReference type="PANTHER" id="PTHR37419:SF1">
    <property type="entry name" value="SERINE_THREONINE-PROTEIN KINASE TOXIN HIPA"/>
    <property type="match status" value="1"/>
</dbReference>
<keyword evidence="7" id="KW-1185">Reference proteome</keyword>
<evidence type="ECO:0000256" key="1">
    <source>
        <dbReference type="ARBA" id="ARBA00010164"/>
    </source>
</evidence>
<feature type="domain" description="HipA N-terminal subdomain 1" evidence="5">
    <location>
        <begin position="6"/>
        <end position="99"/>
    </location>
</feature>
<dbReference type="NCBIfam" id="TIGR03071">
    <property type="entry name" value="couple_hipA"/>
    <property type="match status" value="1"/>
</dbReference>
<evidence type="ECO:0000259" key="4">
    <source>
        <dbReference type="Pfam" id="PF07804"/>
    </source>
</evidence>
<evidence type="ECO:0000313" key="7">
    <source>
        <dbReference type="Proteomes" id="UP001302072"/>
    </source>
</evidence>
<name>A0ABY9YL21_9GAMM</name>
<protein>
    <submittedName>
        <fullName evidence="6">Type II toxin-antitoxin system HipA family toxin</fullName>
    </submittedName>
</protein>
<gene>
    <name evidence="6" type="ORF">PDM29_14620</name>
</gene>